<sequence length="332" mass="37447">MPGSYFQIFLFLCLSVPSSVSCDLFNKLTIPEKDQIAKKCGWNREANEITRGLNISQSEEERNVGDRIIGGRIAQRGQFPFIVAVQHEYGYVFCSGMLISPRHILSARHCFLKERTINVKLLVGGVCPHEKDICNMIDMEEKTFGGFAVYDTAFEGQDNYAKDIALFELEKSIDIDTSLDFICLTNRLPNNLRNMETMGWGLTSQESYNEPGPLQYLGGMHFLSKDETLNRETEAGARDAIENDFLLAMVNQEDPRHSPYSHDSGGPVVYKNGQGQYELISIIFGEGGQYQSGNAEYVLAVRKYLDDFCYYLDLCLPGAVPSRHILNLKKQT</sequence>
<proteinExistence type="predicted"/>
<keyword evidence="2" id="KW-0732">Signal</keyword>
<dbReference type="SMART" id="SM00020">
    <property type="entry name" value="Tryp_SPc"/>
    <property type="match status" value="1"/>
</dbReference>
<evidence type="ECO:0000313" key="5">
    <source>
        <dbReference type="Proteomes" id="UP001201812"/>
    </source>
</evidence>
<dbReference type="GO" id="GO:0006508">
    <property type="term" value="P:proteolysis"/>
    <property type="evidence" value="ECO:0007669"/>
    <property type="project" value="InterPro"/>
</dbReference>
<dbReference type="AlphaFoldDB" id="A0AAD4MK45"/>
<dbReference type="GO" id="GO:0004252">
    <property type="term" value="F:serine-type endopeptidase activity"/>
    <property type="evidence" value="ECO:0007669"/>
    <property type="project" value="InterPro"/>
</dbReference>
<dbReference type="PANTHER" id="PTHR24253:SF153">
    <property type="entry name" value="SERINE PROTEASE HEPSIN"/>
    <property type="match status" value="1"/>
</dbReference>
<dbReference type="InterPro" id="IPR043504">
    <property type="entry name" value="Peptidase_S1_PA_chymotrypsin"/>
</dbReference>
<dbReference type="SUPFAM" id="SSF50494">
    <property type="entry name" value="Trypsin-like serine proteases"/>
    <property type="match status" value="1"/>
</dbReference>
<dbReference type="Proteomes" id="UP001201812">
    <property type="component" value="Unassembled WGS sequence"/>
</dbReference>
<dbReference type="PROSITE" id="PS50240">
    <property type="entry name" value="TRYPSIN_DOM"/>
    <property type="match status" value="1"/>
</dbReference>
<evidence type="ECO:0000313" key="4">
    <source>
        <dbReference type="EMBL" id="KAI1697452.1"/>
    </source>
</evidence>
<evidence type="ECO:0000256" key="2">
    <source>
        <dbReference type="SAM" id="SignalP"/>
    </source>
</evidence>
<dbReference type="InterPro" id="IPR001254">
    <property type="entry name" value="Trypsin_dom"/>
</dbReference>
<protein>
    <submittedName>
        <fullName evidence="4">Trypsin domain-containing protein</fullName>
    </submittedName>
</protein>
<keyword evidence="1" id="KW-1015">Disulfide bond</keyword>
<feature type="signal peptide" evidence="2">
    <location>
        <begin position="1"/>
        <end position="22"/>
    </location>
</feature>
<feature type="domain" description="Peptidase S1" evidence="3">
    <location>
        <begin position="68"/>
        <end position="306"/>
    </location>
</feature>
<gene>
    <name evidence="4" type="ORF">DdX_18485</name>
</gene>
<dbReference type="Pfam" id="PF00089">
    <property type="entry name" value="Trypsin"/>
    <property type="match status" value="1"/>
</dbReference>
<organism evidence="4 5">
    <name type="scientific">Ditylenchus destructor</name>
    <dbReference type="NCBI Taxonomy" id="166010"/>
    <lineage>
        <taxon>Eukaryota</taxon>
        <taxon>Metazoa</taxon>
        <taxon>Ecdysozoa</taxon>
        <taxon>Nematoda</taxon>
        <taxon>Chromadorea</taxon>
        <taxon>Rhabditida</taxon>
        <taxon>Tylenchina</taxon>
        <taxon>Tylenchomorpha</taxon>
        <taxon>Sphaerularioidea</taxon>
        <taxon>Anguinidae</taxon>
        <taxon>Anguininae</taxon>
        <taxon>Ditylenchus</taxon>
    </lineage>
</organism>
<dbReference type="Gene3D" id="2.40.10.10">
    <property type="entry name" value="Trypsin-like serine proteases"/>
    <property type="match status" value="2"/>
</dbReference>
<dbReference type="InterPro" id="IPR001314">
    <property type="entry name" value="Peptidase_S1A"/>
</dbReference>
<reference evidence="4" key="1">
    <citation type="submission" date="2022-01" db="EMBL/GenBank/DDBJ databases">
        <title>Genome Sequence Resource for Two Populations of Ditylenchus destructor, the Migratory Endoparasitic Phytonematode.</title>
        <authorList>
            <person name="Zhang H."/>
            <person name="Lin R."/>
            <person name="Xie B."/>
        </authorList>
    </citation>
    <scope>NUCLEOTIDE SEQUENCE</scope>
    <source>
        <strain evidence="4">BazhouSP</strain>
    </source>
</reference>
<keyword evidence="5" id="KW-1185">Reference proteome</keyword>
<dbReference type="PANTHER" id="PTHR24253">
    <property type="entry name" value="TRANSMEMBRANE PROTEASE SERINE"/>
    <property type="match status" value="1"/>
</dbReference>
<evidence type="ECO:0000256" key="1">
    <source>
        <dbReference type="ARBA" id="ARBA00023157"/>
    </source>
</evidence>
<name>A0AAD4MK45_9BILA</name>
<accession>A0AAD4MK45</accession>
<comment type="caution">
    <text evidence="4">The sequence shown here is derived from an EMBL/GenBank/DDBJ whole genome shotgun (WGS) entry which is preliminary data.</text>
</comment>
<dbReference type="InterPro" id="IPR009003">
    <property type="entry name" value="Peptidase_S1_PA"/>
</dbReference>
<evidence type="ECO:0000259" key="3">
    <source>
        <dbReference type="PROSITE" id="PS50240"/>
    </source>
</evidence>
<dbReference type="EMBL" id="JAKKPZ010000267">
    <property type="protein sequence ID" value="KAI1697452.1"/>
    <property type="molecule type" value="Genomic_DNA"/>
</dbReference>
<feature type="chain" id="PRO_5042088619" evidence="2">
    <location>
        <begin position="23"/>
        <end position="332"/>
    </location>
</feature>
<dbReference type="PRINTS" id="PR00722">
    <property type="entry name" value="CHYMOTRYPSIN"/>
</dbReference>